<keyword evidence="8" id="KW-1185">Reference proteome</keyword>
<keyword evidence="2 5" id="KW-0812">Transmembrane</keyword>
<dbReference type="AlphaFoldDB" id="F0ZD26"/>
<keyword evidence="4 5" id="KW-0472">Membrane</keyword>
<dbReference type="RefSeq" id="XP_003285321.1">
    <property type="nucleotide sequence ID" value="XM_003285273.1"/>
</dbReference>
<sequence length="125" mass="14922">MFSSNSNSNNKDSNNTESTKECDNKNFFSDLVVRPWEEFYSDQNGYKYPRDTNHQNERSKYNLKYYKGNYISLSFLYLICLGFYYIELFKLYIFAMVVGSYEFDYRVSKGDKPHISSGIFWLFGK</sequence>
<name>F0ZD26_DICPU</name>
<dbReference type="KEGG" id="dpp:DICPUDRAFT_149194"/>
<keyword evidence="3 5" id="KW-1133">Transmembrane helix</keyword>
<proteinExistence type="inferred from homology"/>
<reference evidence="8" key="1">
    <citation type="journal article" date="2011" name="Genome Biol.">
        <title>Comparative genomics of the social amoebae Dictyostelium discoideum and Dictyostelium purpureum.</title>
        <authorList>
            <consortium name="US DOE Joint Genome Institute (JGI-PGF)"/>
            <person name="Sucgang R."/>
            <person name="Kuo A."/>
            <person name="Tian X."/>
            <person name="Salerno W."/>
            <person name="Parikh A."/>
            <person name="Feasley C.L."/>
            <person name="Dalin E."/>
            <person name="Tu H."/>
            <person name="Huang E."/>
            <person name="Barry K."/>
            <person name="Lindquist E."/>
            <person name="Shapiro H."/>
            <person name="Bruce D."/>
            <person name="Schmutz J."/>
            <person name="Salamov A."/>
            <person name="Fey P."/>
            <person name="Gaudet P."/>
            <person name="Anjard C."/>
            <person name="Babu M.M."/>
            <person name="Basu S."/>
            <person name="Bushmanova Y."/>
            <person name="van der Wel H."/>
            <person name="Katoh-Kurasawa M."/>
            <person name="Dinh C."/>
            <person name="Coutinho P.M."/>
            <person name="Saito T."/>
            <person name="Elias M."/>
            <person name="Schaap P."/>
            <person name="Kay R.R."/>
            <person name="Henrissat B."/>
            <person name="Eichinger L."/>
            <person name="Rivero F."/>
            <person name="Putnam N.H."/>
            <person name="West C.M."/>
            <person name="Loomis W.F."/>
            <person name="Chisholm R.L."/>
            <person name="Shaulsky G."/>
            <person name="Strassmann J.E."/>
            <person name="Queller D.C."/>
            <person name="Kuspa A."/>
            <person name="Grigoriev I.V."/>
        </authorList>
    </citation>
    <scope>NUCLEOTIDE SEQUENCE [LARGE SCALE GENOMIC DNA]</scope>
    <source>
        <strain evidence="8">QSDP1</strain>
    </source>
</reference>
<evidence type="ECO:0000256" key="3">
    <source>
        <dbReference type="ARBA" id="ARBA00022989"/>
    </source>
</evidence>
<dbReference type="Proteomes" id="UP000001064">
    <property type="component" value="Unassembled WGS sequence"/>
</dbReference>
<dbReference type="InterPro" id="IPR004895">
    <property type="entry name" value="Prenylated_rab_accept_PRA1"/>
</dbReference>
<dbReference type="GeneID" id="10502589"/>
<dbReference type="Pfam" id="PF03208">
    <property type="entry name" value="PRA1"/>
    <property type="match status" value="1"/>
</dbReference>
<comment type="subcellular location">
    <subcellularLocation>
        <location evidence="1 5">Membrane</location>
        <topology evidence="1 5">Multi-pass membrane protein</topology>
    </subcellularLocation>
</comment>
<dbReference type="EMBL" id="GL870982">
    <property type="protein sequence ID" value="EGC38194.1"/>
    <property type="molecule type" value="Genomic_DNA"/>
</dbReference>
<accession>F0ZD26</accession>
<gene>
    <name evidence="7" type="ORF">DICPUDRAFT_149194</name>
</gene>
<comment type="similarity">
    <text evidence="5">Belongs to the PRA1 family.</text>
</comment>
<organism evidence="7 8">
    <name type="scientific">Dictyostelium purpureum</name>
    <name type="common">Slime mold</name>
    <dbReference type="NCBI Taxonomy" id="5786"/>
    <lineage>
        <taxon>Eukaryota</taxon>
        <taxon>Amoebozoa</taxon>
        <taxon>Evosea</taxon>
        <taxon>Eumycetozoa</taxon>
        <taxon>Dictyostelia</taxon>
        <taxon>Dictyosteliales</taxon>
        <taxon>Dictyosteliaceae</taxon>
        <taxon>Dictyostelium</taxon>
    </lineage>
</organism>
<evidence type="ECO:0000313" key="8">
    <source>
        <dbReference type="Proteomes" id="UP000001064"/>
    </source>
</evidence>
<dbReference type="VEuPathDB" id="AmoebaDB:DICPUDRAFT_149194"/>
<evidence type="ECO:0000256" key="4">
    <source>
        <dbReference type="ARBA" id="ARBA00023136"/>
    </source>
</evidence>
<dbReference type="InParanoid" id="F0ZD26"/>
<feature type="transmembrane region" description="Helical" evidence="5">
    <location>
        <begin position="68"/>
        <end position="86"/>
    </location>
</feature>
<comment type="caution">
    <text evidence="5">Lacks conserved residue(s) required for the propagation of feature annotation.</text>
</comment>
<feature type="compositionally biased region" description="Low complexity" evidence="6">
    <location>
        <begin position="1"/>
        <end position="17"/>
    </location>
</feature>
<evidence type="ECO:0000256" key="5">
    <source>
        <dbReference type="RuleBase" id="RU363107"/>
    </source>
</evidence>
<protein>
    <recommendedName>
        <fullName evidence="5">PRA1 family protein</fullName>
    </recommendedName>
</protein>
<evidence type="ECO:0000313" key="7">
    <source>
        <dbReference type="EMBL" id="EGC38194.1"/>
    </source>
</evidence>
<feature type="region of interest" description="Disordered" evidence="6">
    <location>
        <begin position="1"/>
        <end position="22"/>
    </location>
</feature>
<evidence type="ECO:0000256" key="2">
    <source>
        <dbReference type="ARBA" id="ARBA00022692"/>
    </source>
</evidence>
<evidence type="ECO:0000256" key="6">
    <source>
        <dbReference type="SAM" id="MobiDB-lite"/>
    </source>
</evidence>
<dbReference type="GO" id="GO:0016020">
    <property type="term" value="C:membrane"/>
    <property type="evidence" value="ECO:0007669"/>
    <property type="project" value="UniProtKB-SubCell"/>
</dbReference>
<evidence type="ECO:0000256" key="1">
    <source>
        <dbReference type="ARBA" id="ARBA00004141"/>
    </source>
</evidence>